<organism evidence="2 3">
    <name type="scientific">Calothrix parasitica NIES-267</name>
    <dbReference type="NCBI Taxonomy" id="1973488"/>
    <lineage>
        <taxon>Bacteria</taxon>
        <taxon>Bacillati</taxon>
        <taxon>Cyanobacteriota</taxon>
        <taxon>Cyanophyceae</taxon>
        <taxon>Nostocales</taxon>
        <taxon>Calotrichaceae</taxon>
        <taxon>Calothrix</taxon>
    </lineage>
</organism>
<accession>A0A1Z4LYQ8</accession>
<evidence type="ECO:0008006" key="4">
    <source>
        <dbReference type="Google" id="ProtNLM"/>
    </source>
</evidence>
<gene>
    <name evidence="2" type="ORF">NIES267_58730</name>
</gene>
<name>A0A1Z4LYQ8_9CYAN</name>
<evidence type="ECO:0000256" key="1">
    <source>
        <dbReference type="SAM" id="MobiDB-lite"/>
    </source>
</evidence>
<feature type="compositionally biased region" description="Basic and acidic residues" evidence="1">
    <location>
        <begin position="22"/>
        <end position="44"/>
    </location>
</feature>
<evidence type="ECO:0000313" key="3">
    <source>
        <dbReference type="Proteomes" id="UP000218418"/>
    </source>
</evidence>
<reference evidence="2 3" key="1">
    <citation type="submission" date="2017-06" db="EMBL/GenBank/DDBJ databases">
        <title>Genome sequencing of cyanobaciteial culture collection at National Institute for Environmental Studies (NIES).</title>
        <authorList>
            <person name="Hirose Y."/>
            <person name="Shimura Y."/>
            <person name="Fujisawa T."/>
            <person name="Nakamura Y."/>
            <person name="Kawachi M."/>
        </authorList>
    </citation>
    <scope>NUCLEOTIDE SEQUENCE [LARGE SCALE GENOMIC DNA]</scope>
    <source>
        <strain evidence="2 3">NIES-267</strain>
    </source>
</reference>
<dbReference type="EMBL" id="AP018227">
    <property type="protein sequence ID" value="BAY86367.1"/>
    <property type="molecule type" value="Genomic_DNA"/>
</dbReference>
<dbReference type="AlphaFoldDB" id="A0A1Z4LYQ8"/>
<protein>
    <recommendedName>
        <fullName evidence="4">EcsC family protein</fullName>
    </recommendedName>
</protein>
<keyword evidence="3" id="KW-1185">Reference proteome</keyword>
<feature type="compositionally biased region" description="Polar residues" evidence="1">
    <location>
        <begin position="10"/>
        <end position="21"/>
    </location>
</feature>
<evidence type="ECO:0000313" key="2">
    <source>
        <dbReference type="EMBL" id="BAY86367.1"/>
    </source>
</evidence>
<proteinExistence type="predicted"/>
<dbReference type="Proteomes" id="UP000218418">
    <property type="component" value="Chromosome"/>
</dbReference>
<sequence length="425" mass="45369">MSDKAEKKSLQSNTSNPSVSETEIHIKPQTPEKKIAVPKQEDSKTSPLESLVKTVGQVGGTITDTALGLGVAVGGSALEAGSTVVSTVASVGEVAAKQTHKIIEQATETAGNVVSHLSDNWLIHRLAGVVNLNWLVGASDSVDLVKAEAAVKHLKQQHPQDSSTQLAHRIMMDKAVKAGGIGLTTSIVPGAAAALLAVDLAATTELQSEMVYQIASIYGLDLQDPARKGEVLAIFGLGLGGGRLLKTAGLRLLRNIPFAGAVIGASANATMIFSLGYAACRFYETKLDASKSLSSEETIAKLQEQSENYLEKAIAQEAVMDRILVHMILASHPEQNWSEIQPQLEALNLSSTSLEAIEQNIKSPQPLDTLLNQLNRDFAAPLLAQCYRIAKLDKRTTVIEEKIINAIKNKFDIDVNSIESVVENQ</sequence>
<feature type="region of interest" description="Disordered" evidence="1">
    <location>
        <begin position="1"/>
        <end position="47"/>
    </location>
</feature>